<gene>
    <name evidence="1" type="ORF">V1478_010748</name>
</gene>
<keyword evidence="2" id="KW-1185">Reference proteome</keyword>
<name>A0ABD2AFW3_VESSQ</name>
<sequence>MNKRGIVYSDNIRKNLVSRSVWDVTLYTREQKSLFLVLLFCDCPRLARNVTTVKGDRIVKIFSKDSVRKLLQERLLQGFSPDPEYRSGIGC</sequence>
<protein>
    <submittedName>
        <fullName evidence="1">Uncharacterized protein</fullName>
    </submittedName>
</protein>
<dbReference type="EMBL" id="JAUDFV010000149">
    <property type="protein sequence ID" value="KAL2719286.1"/>
    <property type="molecule type" value="Genomic_DNA"/>
</dbReference>
<dbReference type="Proteomes" id="UP001607302">
    <property type="component" value="Unassembled WGS sequence"/>
</dbReference>
<organism evidence="1 2">
    <name type="scientific">Vespula squamosa</name>
    <name type="common">Southern yellow jacket</name>
    <name type="synonym">Wasp</name>
    <dbReference type="NCBI Taxonomy" id="30214"/>
    <lineage>
        <taxon>Eukaryota</taxon>
        <taxon>Metazoa</taxon>
        <taxon>Ecdysozoa</taxon>
        <taxon>Arthropoda</taxon>
        <taxon>Hexapoda</taxon>
        <taxon>Insecta</taxon>
        <taxon>Pterygota</taxon>
        <taxon>Neoptera</taxon>
        <taxon>Endopterygota</taxon>
        <taxon>Hymenoptera</taxon>
        <taxon>Apocrita</taxon>
        <taxon>Aculeata</taxon>
        <taxon>Vespoidea</taxon>
        <taxon>Vespidae</taxon>
        <taxon>Vespinae</taxon>
        <taxon>Vespula</taxon>
    </lineage>
</organism>
<proteinExistence type="predicted"/>
<evidence type="ECO:0000313" key="1">
    <source>
        <dbReference type="EMBL" id="KAL2719286.1"/>
    </source>
</evidence>
<comment type="caution">
    <text evidence="1">The sequence shown here is derived from an EMBL/GenBank/DDBJ whole genome shotgun (WGS) entry which is preliminary data.</text>
</comment>
<accession>A0ABD2AFW3</accession>
<evidence type="ECO:0000313" key="2">
    <source>
        <dbReference type="Proteomes" id="UP001607302"/>
    </source>
</evidence>
<reference evidence="1 2" key="1">
    <citation type="journal article" date="2024" name="Ann. Entomol. Soc. Am.">
        <title>Genomic analyses of the southern and eastern yellowjacket wasps (Hymenoptera: Vespidae) reveal evolutionary signatures of social life.</title>
        <authorList>
            <person name="Catto M.A."/>
            <person name="Caine P.B."/>
            <person name="Orr S.E."/>
            <person name="Hunt B.G."/>
            <person name="Goodisman M.A.D."/>
        </authorList>
    </citation>
    <scope>NUCLEOTIDE SEQUENCE [LARGE SCALE GENOMIC DNA]</scope>
    <source>
        <strain evidence="1">233</strain>
        <tissue evidence="1">Head and thorax</tissue>
    </source>
</reference>
<dbReference type="AlphaFoldDB" id="A0ABD2AFW3"/>